<feature type="region of interest" description="Disordered" evidence="1">
    <location>
        <begin position="24"/>
        <end position="53"/>
    </location>
</feature>
<reference evidence="2 3" key="1">
    <citation type="journal article" date="2020" name="IScience">
        <title>Genome Sequencing of the Endangered Kingdonia uniflora (Circaeasteraceae, Ranunculales) Reveals Potential Mechanisms of Evolutionary Specialization.</title>
        <authorList>
            <person name="Sun Y."/>
            <person name="Deng T."/>
            <person name="Zhang A."/>
            <person name="Moore M.J."/>
            <person name="Landis J.B."/>
            <person name="Lin N."/>
            <person name="Zhang H."/>
            <person name="Zhang X."/>
            <person name="Huang J."/>
            <person name="Zhang X."/>
            <person name="Sun H."/>
            <person name="Wang H."/>
        </authorList>
    </citation>
    <scope>NUCLEOTIDE SEQUENCE [LARGE SCALE GENOMIC DNA]</scope>
    <source>
        <strain evidence="2">TB1705</strain>
        <tissue evidence="2">Leaf</tissue>
    </source>
</reference>
<dbReference type="AlphaFoldDB" id="A0A7J7LCG2"/>
<keyword evidence="3" id="KW-1185">Reference proteome</keyword>
<proteinExistence type="predicted"/>
<dbReference type="InterPro" id="IPR028938">
    <property type="entry name" value="Rsf1-like"/>
</dbReference>
<dbReference type="Proteomes" id="UP000541444">
    <property type="component" value="Unassembled WGS sequence"/>
</dbReference>
<organism evidence="2 3">
    <name type="scientific">Kingdonia uniflora</name>
    <dbReference type="NCBI Taxonomy" id="39325"/>
    <lineage>
        <taxon>Eukaryota</taxon>
        <taxon>Viridiplantae</taxon>
        <taxon>Streptophyta</taxon>
        <taxon>Embryophyta</taxon>
        <taxon>Tracheophyta</taxon>
        <taxon>Spermatophyta</taxon>
        <taxon>Magnoliopsida</taxon>
        <taxon>Ranunculales</taxon>
        <taxon>Circaeasteraceae</taxon>
        <taxon>Kingdonia</taxon>
    </lineage>
</organism>
<dbReference type="PANTHER" id="PTHR14296:SF12">
    <property type="entry name" value="DDT DOMAIN-CONTAINING PROTEIN DDR4 ISOFORM X1"/>
    <property type="match status" value="1"/>
</dbReference>
<comment type="caution">
    <text evidence="2">The sequence shown here is derived from an EMBL/GenBank/DDBJ whole genome shotgun (WGS) entry which is preliminary data.</text>
</comment>
<protein>
    <submittedName>
        <fullName evidence="2">Uncharacterized protein</fullName>
    </submittedName>
</protein>
<sequence length="379" mass="43481">MILPEQGTPISPGKRNAELTKLRATLNPETERIEPNANNPGGEIQSKHKQQEGKPVLIQKVHQEVDSGLARVRQEEPPQGKFNDLLFVCQSSLALKYEALVLRQQILEWKMASSIEVESEKESCLLVEILRSKLITADETIEDFDDQENKLEMGIVEETEDTSMDQQNDSITYVNDAIKEGTRFSIFRKENTGEDGKGTAYWYDGDSTIVHRLYKEITKVEFMKMKGKGRLTQPTSSYQWETLTTNLEEFKQIFVSAHVDRPDHKITIFAFTNALLVNRREKMYLVLNKPTTLEDMNEKVNGFIDLERMVTDRQKTQKSTLLARDQSTGHDFNRAADDRGDRMINIYNEDRPWKGSKMPKPYLPKITVTIANIYPTSKG</sequence>
<dbReference type="EMBL" id="JACGCM010002394">
    <property type="protein sequence ID" value="KAF6140252.1"/>
    <property type="molecule type" value="Genomic_DNA"/>
</dbReference>
<gene>
    <name evidence="2" type="ORF">GIB67_000300</name>
</gene>
<evidence type="ECO:0000313" key="2">
    <source>
        <dbReference type="EMBL" id="KAF6140252.1"/>
    </source>
</evidence>
<dbReference type="PANTHER" id="PTHR14296">
    <property type="entry name" value="REMODELING AND SPACING FACTOR 1"/>
    <property type="match status" value="1"/>
</dbReference>
<name>A0A7J7LCG2_9MAGN</name>
<dbReference type="OrthoDB" id="303107at2759"/>
<evidence type="ECO:0000256" key="1">
    <source>
        <dbReference type="SAM" id="MobiDB-lite"/>
    </source>
</evidence>
<evidence type="ECO:0000313" key="3">
    <source>
        <dbReference type="Proteomes" id="UP000541444"/>
    </source>
</evidence>
<dbReference type="GO" id="GO:0006355">
    <property type="term" value="P:regulation of DNA-templated transcription"/>
    <property type="evidence" value="ECO:0007669"/>
    <property type="project" value="InterPro"/>
</dbReference>
<accession>A0A7J7LCG2</accession>
<dbReference type="GO" id="GO:0031213">
    <property type="term" value="C:RSF complex"/>
    <property type="evidence" value="ECO:0007669"/>
    <property type="project" value="InterPro"/>
</dbReference>